<dbReference type="PIRSF" id="PIRSF039085">
    <property type="entry name" value="ABC_ATPase_HisP"/>
    <property type="match status" value="1"/>
</dbReference>
<evidence type="ECO:0000259" key="9">
    <source>
        <dbReference type="PROSITE" id="PS50893"/>
    </source>
</evidence>
<keyword evidence="8" id="KW-0472">Membrane</keyword>
<accession>A0A7J3SIY6</accession>
<dbReference type="GO" id="GO:0015424">
    <property type="term" value="F:ABC-type amino acid transporter activity"/>
    <property type="evidence" value="ECO:0007669"/>
    <property type="project" value="InterPro"/>
</dbReference>
<evidence type="ECO:0000313" key="10">
    <source>
        <dbReference type="EMBL" id="HGZ59591.1"/>
    </source>
</evidence>
<comment type="subcellular location">
    <subcellularLocation>
        <location evidence="1">Cell membrane</location>
        <topology evidence="1">Peripheral membrane protein</topology>
    </subcellularLocation>
</comment>
<sequence>MADLSQVIRIEDVWKYYDGRAVVKGISLSVNKNERFVIIGPSGSGKSTMLRMMNMLVRPDKGRVFFKDVELTSPGVNPIEYRKKIGIVFQHYNLFLHMTVLKNVMFGLVKVKGMSQELAKKRAMSALESVRIGKNLWDKYPSQLSGGEQQRVAIARALAMEPEVMLFDEPTSALDPELTGEVLEVMKELARGGMTMVVVTHELGFAASVGSRIAFIDSGELVEEGTPKEVLFSPKKERTRAFLEKMWELYKIEPEW</sequence>
<dbReference type="SUPFAM" id="SSF52540">
    <property type="entry name" value="P-loop containing nucleoside triphosphate hydrolases"/>
    <property type="match status" value="1"/>
</dbReference>
<dbReference type="Gene3D" id="3.40.50.300">
    <property type="entry name" value="P-loop containing nucleotide triphosphate hydrolases"/>
    <property type="match status" value="1"/>
</dbReference>
<dbReference type="AlphaFoldDB" id="A0A7J3SIY6"/>
<evidence type="ECO:0000256" key="4">
    <source>
        <dbReference type="ARBA" id="ARBA00022475"/>
    </source>
</evidence>
<gene>
    <name evidence="10" type="ORF">ENW83_00045</name>
</gene>
<evidence type="ECO:0000256" key="8">
    <source>
        <dbReference type="ARBA" id="ARBA00023136"/>
    </source>
</evidence>
<proteinExistence type="inferred from homology"/>
<dbReference type="InterPro" id="IPR030679">
    <property type="entry name" value="ABC_ATPase_HisP-typ"/>
</dbReference>
<keyword evidence="3" id="KW-0813">Transport</keyword>
<keyword evidence="4" id="KW-1003">Cell membrane</keyword>
<dbReference type="InterPro" id="IPR003439">
    <property type="entry name" value="ABC_transporter-like_ATP-bd"/>
</dbReference>
<dbReference type="GO" id="GO:0016887">
    <property type="term" value="F:ATP hydrolysis activity"/>
    <property type="evidence" value="ECO:0007669"/>
    <property type="project" value="InterPro"/>
</dbReference>
<evidence type="ECO:0000256" key="7">
    <source>
        <dbReference type="ARBA" id="ARBA00022970"/>
    </source>
</evidence>
<feature type="domain" description="ABC transporter" evidence="9">
    <location>
        <begin position="8"/>
        <end position="243"/>
    </location>
</feature>
<dbReference type="InterPro" id="IPR027417">
    <property type="entry name" value="P-loop_NTPase"/>
</dbReference>
<reference evidence="10" key="1">
    <citation type="journal article" date="2020" name="mSystems">
        <title>Genome- and Community-Level Interaction Insights into Carbon Utilization and Element Cycling Functions of Hydrothermarchaeota in Hydrothermal Sediment.</title>
        <authorList>
            <person name="Zhou Z."/>
            <person name="Liu Y."/>
            <person name="Xu W."/>
            <person name="Pan J."/>
            <person name="Luo Z.H."/>
            <person name="Li M."/>
        </authorList>
    </citation>
    <scope>NUCLEOTIDE SEQUENCE [LARGE SCALE GENOMIC DNA]</scope>
    <source>
        <strain evidence="10">SpSt-885</strain>
    </source>
</reference>
<evidence type="ECO:0000256" key="1">
    <source>
        <dbReference type="ARBA" id="ARBA00004202"/>
    </source>
</evidence>
<evidence type="ECO:0000256" key="5">
    <source>
        <dbReference type="ARBA" id="ARBA00022741"/>
    </source>
</evidence>
<dbReference type="GO" id="GO:0005524">
    <property type="term" value="F:ATP binding"/>
    <property type="evidence" value="ECO:0007669"/>
    <property type="project" value="UniProtKB-KW"/>
</dbReference>
<dbReference type="PROSITE" id="PS00211">
    <property type="entry name" value="ABC_TRANSPORTER_1"/>
    <property type="match status" value="1"/>
</dbReference>
<comment type="caution">
    <text evidence="10">The sequence shown here is derived from an EMBL/GenBank/DDBJ whole genome shotgun (WGS) entry which is preliminary data.</text>
</comment>
<name>A0A7J3SIY6_9CREN</name>
<dbReference type="EMBL" id="DTLS01000002">
    <property type="protein sequence ID" value="HGZ59591.1"/>
    <property type="molecule type" value="Genomic_DNA"/>
</dbReference>
<evidence type="ECO:0000256" key="3">
    <source>
        <dbReference type="ARBA" id="ARBA00022448"/>
    </source>
</evidence>
<dbReference type="PANTHER" id="PTHR43166">
    <property type="entry name" value="AMINO ACID IMPORT ATP-BINDING PROTEIN"/>
    <property type="match status" value="1"/>
</dbReference>
<keyword evidence="7" id="KW-0029">Amino-acid transport</keyword>
<protein>
    <submittedName>
        <fullName evidence="10">Amino acid ABC transporter ATP-binding protein</fullName>
    </submittedName>
</protein>
<dbReference type="GO" id="GO:0005886">
    <property type="term" value="C:plasma membrane"/>
    <property type="evidence" value="ECO:0007669"/>
    <property type="project" value="UniProtKB-SubCell"/>
</dbReference>
<dbReference type="SMART" id="SM00382">
    <property type="entry name" value="AAA"/>
    <property type="match status" value="1"/>
</dbReference>
<dbReference type="PROSITE" id="PS50893">
    <property type="entry name" value="ABC_TRANSPORTER_2"/>
    <property type="match status" value="1"/>
</dbReference>
<comment type="similarity">
    <text evidence="2">Belongs to the ABC transporter superfamily.</text>
</comment>
<keyword evidence="5" id="KW-0547">Nucleotide-binding</keyword>
<keyword evidence="6 10" id="KW-0067">ATP-binding</keyword>
<dbReference type="InterPro" id="IPR003593">
    <property type="entry name" value="AAA+_ATPase"/>
</dbReference>
<dbReference type="InterPro" id="IPR017871">
    <property type="entry name" value="ABC_transporter-like_CS"/>
</dbReference>
<dbReference type="PANTHER" id="PTHR43166:SF9">
    <property type="entry name" value="GLUTAMATE_ASPARTATE IMPORT ATP-BINDING PROTEIN GLTL"/>
    <property type="match status" value="1"/>
</dbReference>
<evidence type="ECO:0000256" key="2">
    <source>
        <dbReference type="ARBA" id="ARBA00005417"/>
    </source>
</evidence>
<dbReference type="InterPro" id="IPR050086">
    <property type="entry name" value="MetN_ABC_transporter-like"/>
</dbReference>
<evidence type="ECO:0000256" key="6">
    <source>
        <dbReference type="ARBA" id="ARBA00022840"/>
    </source>
</evidence>
<dbReference type="Pfam" id="PF00005">
    <property type="entry name" value="ABC_tran"/>
    <property type="match status" value="1"/>
</dbReference>
<organism evidence="10">
    <name type="scientific">Fervidicoccus fontis</name>
    <dbReference type="NCBI Taxonomy" id="683846"/>
    <lineage>
        <taxon>Archaea</taxon>
        <taxon>Thermoproteota</taxon>
        <taxon>Thermoprotei</taxon>
        <taxon>Fervidicoccales</taxon>
        <taxon>Fervidicoccaceae</taxon>
        <taxon>Fervidicoccus</taxon>
    </lineage>
</organism>